<dbReference type="Gene3D" id="3.60.21.10">
    <property type="match status" value="1"/>
</dbReference>
<dbReference type="OrthoDB" id="783096at2759"/>
<protein>
    <submittedName>
        <fullName evidence="4">Transmembrane protein with metallophosphoesterase domain-like</fullName>
    </submittedName>
</protein>
<feature type="transmembrane region" description="Helical" evidence="1">
    <location>
        <begin position="156"/>
        <end position="172"/>
    </location>
</feature>
<dbReference type="InParanoid" id="A0A6P8I987"/>
<dbReference type="CDD" id="cd07385">
    <property type="entry name" value="MPP_YkuE_C"/>
    <property type="match status" value="1"/>
</dbReference>
<keyword evidence="1" id="KW-0812">Transmembrane</keyword>
<dbReference type="SUPFAM" id="SSF56300">
    <property type="entry name" value="Metallo-dependent phosphatases"/>
    <property type="match status" value="1"/>
</dbReference>
<dbReference type="GO" id="GO:0016787">
    <property type="term" value="F:hydrolase activity"/>
    <property type="evidence" value="ECO:0007669"/>
    <property type="project" value="InterPro"/>
</dbReference>
<evidence type="ECO:0000256" key="1">
    <source>
        <dbReference type="SAM" id="Phobius"/>
    </source>
</evidence>
<dbReference type="InterPro" id="IPR029052">
    <property type="entry name" value="Metallo-depent_PP-like"/>
</dbReference>
<feature type="transmembrane region" description="Helical" evidence="1">
    <location>
        <begin position="37"/>
        <end position="56"/>
    </location>
</feature>
<accession>A0A6P8I987</accession>
<name>A0A6P8I987_ACTTE</name>
<keyword evidence="3" id="KW-1185">Reference proteome</keyword>
<feature type="transmembrane region" description="Helical" evidence="1">
    <location>
        <begin position="106"/>
        <end position="135"/>
    </location>
</feature>
<sequence length="430" mass="48254">MAASMDKALVVVGIVVSLNLVSFIGTYFSSFNEKLKYRLLIVQLYLMVQSVLFFIARYVWIRVCPTLFRSTSSLERVLMMIVAAILVLGQFSWFSGVILAGEEPHLFTLITYTCLGITLLMASTIFLVDLLWWILSCLRVPIASHLHRSSKTRFKILLILAISASLTLYGLQNASRSPTINRLSIPIKNLPMEFKGFTILQLSDLHVGITVGKTKLEEIVKTCNELKPDVIVVTGDLVDATVYQIRQAVKPLLRLKAKYGLYYVTGNHEYYTGDVDAWIKELEFLGVHVLHNSHITIQHPKNPTAMLCIAGVDDYDGGIFRYGEHGVQLDKALAGLKPHTATILLAHQPKVAKKALQAYPNIGLVLCGHTHSGQIIPIHLYHYILQPYFSGLHRHERGSYVYVNTGTFFWGMPMRVFSSSEIAYISLIPT</sequence>
<proteinExistence type="predicted"/>
<evidence type="ECO:0000259" key="2">
    <source>
        <dbReference type="Pfam" id="PF00149"/>
    </source>
</evidence>
<dbReference type="PANTHER" id="PTHR31302">
    <property type="entry name" value="TRANSMEMBRANE PROTEIN WITH METALLOPHOSPHOESTERASE DOMAIN-RELATED"/>
    <property type="match status" value="1"/>
</dbReference>
<keyword evidence="1" id="KW-1133">Transmembrane helix</keyword>
<feature type="transmembrane region" description="Helical" evidence="1">
    <location>
        <begin position="9"/>
        <end position="31"/>
    </location>
</feature>
<dbReference type="GeneID" id="116300386"/>
<dbReference type="KEGG" id="aten:116300386"/>
<feature type="transmembrane region" description="Helical" evidence="1">
    <location>
        <begin position="77"/>
        <end position="100"/>
    </location>
</feature>
<keyword evidence="1" id="KW-0472">Membrane</keyword>
<dbReference type="Pfam" id="PF00149">
    <property type="entry name" value="Metallophos"/>
    <property type="match status" value="1"/>
</dbReference>
<dbReference type="RefSeq" id="XP_031565119.1">
    <property type="nucleotide sequence ID" value="XM_031709259.1"/>
</dbReference>
<dbReference type="AlphaFoldDB" id="A0A6P8I987"/>
<dbReference type="InterPro" id="IPR051158">
    <property type="entry name" value="Metallophosphoesterase_sf"/>
</dbReference>
<evidence type="ECO:0000313" key="3">
    <source>
        <dbReference type="Proteomes" id="UP000515163"/>
    </source>
</evidence>
<dbReference type="Proteomes" id="UP000515163">
    <property type="component" value="Unplaced"/>
</dbReference>
<dbReference type="PANTHER" id="PTHR31302:SF0">
    <property type="entry name" value="TRANSMEMBRANE PROTEIN WITH METALLOPHOSPHOESTERASE DOMAIN"/>
    <property type="match status" value="1"/>
</dbReference>
<reference evidence="4" key="1">
    <citation type="submission" date="2025-08" db="UniProtKB">
        <authorList>
            <consortium name="RefSeq"/>
        </authorList>
    </citation>
    <scope>IDENTIFICATION</scope>
    <source>
        <tissue evidence="4">Tentacle</tissue>
    </source>
</reference>
<dbReference type="InterPro" id="IPR004843">
    <property type="entry name" value="Calcineurin-like_PHP"/>
</dbReference>
<organism evidence="3 4">
    <name type="scientific">Actinia tenebrosa</name>
    <name type="common">Australian red waratah sea anemone</name>
    <dbReference type="NCBI Taxonomy" id="6105"/>
    <lineage>
        <taxon>Eukaryota</taxon>
        <taxon>Metazoa</taxon>
        <taxon>Cnidaria</taxon>
        <taxon>Anthozoa</taxon>
        <taxon>Hexacorallia</taxon>
        <taxon>Actiniaria</taxon>
        <taxon>Actiniidae</taxon>
        <taxon>Actinia</taxon>
    </lineage>
</organism>
<feature type="domain" description="Calcineurin-like phosphoesterase" evidence="2">
    <location>
        <begin position="198"/>
        <end position="372"/>
    </location>
</feature>
<evidence type="ECO:0000313" key="4">
    <source>
        <dbReference type="RefSeq" id="XP_031565119.1"/>
    </source>
</evidence>
<gene>
    <name evidence="4" type="primary">LOC116300386</name>
</gene>